<protein>
    <submittedName>
        <fullName evidence="3">Uncharacterized protein</fullName>
    </submittedName>
</protein>
<name>A0A0R0ATV6_9GAMM</name>
<evidence type="ECO:0000256" key="2">
    <source>
        <dbReference type="SAM" id="SignalP"/>
    </source>
</evidence>
<dbReference type="EMBL" id="LLXU01000009">
    <property type="protein sequence ID" value="KRG48540.1"/>
    <property type="molecule type" value="Genomic_DNA"/>
</dbReference>
<organism evidence="3 4">
    <name type="scientific">Stenotrophomonas panacihumi</name>
    <dbReference type="NCBI Taxonomy" id="676599"/>
    <lineage>
        <taxon>Bacteria</taxon>
        <taxon>Pseudomonadati</taxon>
        <taxon>Pseudomonadota</taxon>
        <taxon>Gammaproteobacteria</taxon>
        <taxon>Lysobacterales</taxon>
        <taxon>Lysobacteraceae</taxon>
        <taxon>Stenotrophomonas</taxon>
    </lineage>
</organism>
<dbReference type="RefSeq" id="WP_057642737.1">
    <property type="nucleotide sequence ID" value="NZ_LLXU01000009.1"/>
</dbReference>
<comment type="caution">
    <text evidence="3">The sequence shown here is derived from an EMBL/GenBank/DDBJ whole genome shotgun (WGS) entry which is preliminary data.</text>
</comment>
<evidence type="ECO:0000256" key="1">
    <source>
        <dbReference type="SAM" id="MobiDB-lite"/>
    </source>
</evidence>
<sequence length="88" mass="9319">MKTRHILMLAAGVAALAAIPLAMAQQKGGQTEALDQRGAQAQQTADEQANAEAQARAQRRAAAAAQKDRAVKEGKVGAKEEEEEKPLR</sequence>
<proteinExistence type="predicted"/>
<dbReference type="AlphaFoldDB" id="A0A0R0ATV6"/>
<evidence type="ECO:0000313" key="3">
    <source>
        <dbReference type="EMBL" id="KRG48540.1"/>
    </source>
</evidence>
<feature type="region of interest" description="Disordered" evidence="1">
    <location>
        <begin position="26"/>
        <end position="88"/>
    </location>
</feature>
<reference evidence="3 4" key="1">
    <citation type="submission" date="2015-10" db="EMBL/GenBank/DDBJ databases">
        <title>Genome sequencing and analysis of members of genus Stenotrophomonas.</title>
        <authorList>
            <person name="Patil P.P."/>
            <person name="Midha S."/>
            <person name="Patil P.B."/>
        </authorList>
    </citation>
    <scope>NUCLEOTIDE SEQUENCE [LARGE SCALE GENOMIC DNA]</scope>
    <source>
        <strain evidence="3 4">JCM 16536</strain>
    </source>
</reference>
<keyword evidence="2" id="KW-0732">Signal</keyword>
<feature type="signal peptide" evidence="2">
    <location>
        <begin position="1"/>
        <end position="24"/>
    </location>
</feature>
<accession>A0A0R0ATV6</accession>
<gene>
    <name evidence="3" type="ORF">ARC20_17240</name>
</gene>
<feature type="compositionally biased region" description="Basic and acidic residues" evidence="1">
    <location>
        <begin position="66"/>
        <end position="88"/>
    </location>
</feature>
<dbReference type="Proteomes" id="UP000051802">
    <property type="component" value="Unassembled WGS sequence"/>
</dbReference>
<feature type="compositionally biased region" description="Low complexity" evidence="1">
    <location>
        <begin position="39"/>
        <end position="65"/>
    </location>
</feature>
<evidence type="ECO:0000313" key="4">
    <source>
        <dbReference type="Proteomes" id="UP000051802"/>
    </source>
</evidence>
<feature type="chain" id="PRO_5006391308" evidence="2">
    <location>
        <begin position="25"/>
        <end position="88"/>
    </location>
</feature>
<keyword evidence="4" id="KW-1185">Reference proteome</keyword>
<dbReference type="STRING" id="676599.ARC20_17240"/>